<keyword evidence="8" id="KW-0460">Magnesium</keyword>
<keyword evidence="6" id="KW-0547">Nucleotide-binding</keyword>
<protein>
    <recommendedName>
        <fullName evidence="9">protein adenylyltransferase</fullName>
        <ecNumber evidence="9">2.7.7.108</ecNumber>
    </recommendedName>
</protein>
<dbReference type="eggNOG" id="arCOG01206">
    <property type="taxonomic scope" value="Archaea"/>
</dbReference>
<dbReference type="InterPro" id="IPR002934">
    <property type="entry name" value="Polymerase_NTP_transf_dom"/>
</dbReference>
<dbReference type="EMBL" id="CP000254">
    <property type="protein sequence ID" value="ABD42400.1"/>
    <property type="molecule type" value="Genomic_DNA"/>
</dbReference>
<evidence type="ECO:0000256" key="8">
    <source>
        <dbReference type="ARBA" id="ARBA00022842"/>
    </source>
</evidence>
<dbReference type="RefSeq" id="WP_011449656.1">
    <property type="nucleotide sequence ID" value="NC_007796.1"/>
</dbReference>
<evidence type="ECO:0000256" key="7">
    <source>
        <dbReference type="ARBA" id="ARBA00022840"/>
    </source>
</evidence>
<dbReference type="GO" id="GO:0005524">
    <property type="term" value="F:ATP binding"/>
    <property type="evidence" value="ECO:0007669"/>
    <property type="project" value="UniProtKB-KW"/>
</dbReference>
<evidence type="ECO:0000256" key="11">
    <source>
        <dbReference type="ARBA" id="ARBA00047518"/>
    </source>
</evidence>
<dbReference type="GO" id="GO:0046872">
    <property type="term" value="F:metal ion binding"/>
    <property type="evidence" value="ECO:0007669"/>
    <property type="project" value="UniProtKB-KW"/>
</dbReference>
<comment type="cofactor">
    <cofactor evidence="1">
        <name>Mg(2+)</name>
        <dbReference type="ChEBI" id="CHEBI:18420"/>
    </cofactor>
</comment>
<dbReference type="KEGG" id="mhu:Mhun_2705"/>
<evidence type="ECO:0000256" key="5">
    <source>
        <dbReference type="ARBA" id="ARBA00022723"/>
    </source>
</evidence>
<dbReference type="Gene3D" id="3.30.460.10">
    <property type="entry name" value="Beta Polymerase, domain 2"/>
    <property type="match status" value="1"/>
</dbReference>
<evidence type="ECO:0000256" key="2">
    <source>
        <dbReference type="ARBA" id="ARBA00022649"/>
    </source>
</evidence>
<accession>Q2FTE3</accession>
<dbReference type="SUPFAM" id="SSF81301">
    <property type="entry name" value="Nucleotidyltransferase"/>
    <property type="match status" value="1"/>
</dbReference>
<dbReference type="EnsemblBacteria" id="ABD42400">
    <property type="protein sequence ID" value="ABD42400"/>
    <property type="gene ID" value="Mhun_2705"/>
</dbReference>
<reference evidence="15" key="1">
    <citation type="journal article" date="2016" name="Stand. Genomic Sci.">
        <title>Complete genome sequence of Methanospirillum hungatei type strain JF1.</title>
        <authorList>
            <person name="Gunsalus R.P."/>
            <person name="Cook L.E."/>
            <person name="Crable B."/>
            <person name="Rohlin L."/>
            <person name="McDonald E."/>
            <person name="Mouttaki H."/>
            <person name="Sieber J.R."/>
            <person name="Poweleit N."/>
            <person name="Zhou H."/>
            <person name="Lapidus A.L."/>
            <person name="Daligault H.E."/>
            <person name="Land M."/>
            <person name="Gilna P."/>
            <person name="Ivanova N."/>
            <person name="Kyrpides N."/>
            <person name="Culley D.E."/>
            <person name="McInerney M.J."/>
        </authorList>
    </citation>
    <scope>NUCLEOTIDE SEQUENCE [LARGE SCALE GENOMIC DNA]</scope>
    <source>
        <strain evidence="15">ATCC 27890 / DSM 864 / NBRC 100397 / JF-1</strain>
    </source>
</reference>
<evidence type="ECO:0000256" key="4">
    <source>
        <dbReference type="ARBA" id="ARBA00022695"/>
    </source>
</evidence>
<keyword evidence="2" id="KW-1277">Toxin-antitoxin system</keyword>
<evidence type="ECO:0000313" key="15">
    <source>
        <dbReference type="Proteomes" id="UP000001941"/>
    </source>
</evidence>
<dbReference type="Proteomes" id="UP000001941">
    <property type="component" value="Chromosome"/>
</dbReference>
<dbReference type="GeneID" id="3925192"/>
<dbReference type="PANTHER" id="PTHR33571:SF12">
    <property type="entry name" value="BSL3053 PROTEIN"/>
    <property type="match status" value="1"/>
</dbReference>
<evidence type="ECO:0000256" key="12">
    <source>
        <dbReference type="ARBA" id="ARBA00048696"/>
    </source>
</evidence>
<feature type="domain" description="Polymerase nucleotidyl transferase" evidence="13">
    <location>
        <begin position="20"/>
        <end position="100"/>
    </location>
</feature>
<comment type="similarity">
    <text evidence="10">Belongs to the MntA antitoxin family.</text>
</comment>
<evidence type="ECO:0000313" key="14">
    <source>
        <dbReference type="EMBL" id="ABD42400.1"/>
    </source>
</evidence>
<evidence type="ECO:0000256" key="10">
    <source>
        <dbReference type="ARBA" id="ARBA00038276"/>
    </source>
</evidence>
<dbReference type="PANTHER" id="PTHR33571">
    <property type="entry name" value="SSL8005 PROTEIN"/>
    <property type="match status" value="1"/>
</dbReference>
<comment type="catalytic activity">
    <reaction evidence="11">
        <text>O-(5'-adenylyl)-L-tyrosyl-[protein] + ATP = O-[5'-(adenylyl-(5'-&gt;3')-adenylyl)]-L-tyrosyl-[protein] + diphosphate</text>
        <dbReference type="Rhea" id="RHEA:66528"/>
        <dbReference type="Rhea" id="RHEA-COMP:13846"/>
        <dbReference type="Rhea" id="RHEA-COMP:17046"/>
        <dbReference type="ChEBI" id="CHEBI:30616"/>
        <dbReference type="ChEBI" id="CHEBI:33019"/>
        <dbReference type="ChEBI" id="CHEBI:83624"/>
        <dbReference type="ChEBI" id="CHEBI:167160"/>
    </reaction>
</comment>
<proteinExistence type="inferred from homology"/>
<dbReference type="AlphaFoldDB" id="Q2FTE3"/>
<dbReference type="GO" id="GO:0070733">
    <property type="term" value="F:AMPylase activity"/>
    <property type="evidence" value="ECO:0007669"/>
    <property type="project" value="UniProtKB-EC"/>
</dbReference>
<dbReference type="HOGENOM" id="CLU_130257_10_2_2"/>
<keyword evidence="15" id="KW-1185">Reference proteome</keyword>
<dbReference type="OrthoDB" id="61846at2157"/>
<dbReference type="InParanoid" id="Q2FTE3"/>
<dbReference type="InterPro" id="IPR043519">
    <property type="entry name" value="NT_sf"/>
</dbReference>
<gene>
    <name evidence="14" type="ordered locus">Mhun_2705</name>
</gene>
<keyword evidence="3" id="KW-0808">Transferase</keyword>
<evidence type="ECO:0000256" key="1">
    <source>
        <dbReference type="ARBA" id="ARBA00001946"/>
    </source>
</evidence>
<dbReference type="STRING" id="323259.Mhun_2705"/>
<organism evidence="14 15">
    <name type="scientific">Methanospirillum hungatei JF-1 (strain ATCC 27890 / DSM 864 / NBRC 100397 / JF-1)</name>
    <dbReference type="NCBI Taxonomy" id="323259"/>
    <lineage>
        <taxon>Archaea</taxon>
        <taxon>Methanobacteriati</taxon>
        <taxon>Methanobacteriota</taxon>
        <taxon>Stenosarchaea group</taxon>
        <taxon>Methanomicrobia</taxon>
        <taxon>Methanomicrobiales</taxon>
        <taxon>Methanospirillaceae</taxon>
        <taxon>Methanospirillum</taxon>
    </lineage>
</organism>
<dbReference type="Pfam" id="PF01909">
    <property type="entry name" value="NTP_transf_2"/>
    <property type="match status" value="1"/>
</dbReference>
<name>Q2FTE3_METHJ</name>
<keyword evidence="4" id="KW-0548">Nucleotidyltransferase</keyword>
<evidence type="ECO:0000256" key="6">
    <source>
        <dbReference type="ARBA" id="ARBA00022741"/>
    </source>
</evidence>
<dbReference type="CDD" id="cd05403">
    <property type="entry name" value="NT_KNTase_like"/>
    <property type="match status" value="1"/>
</dbReference>
<dbReference type="EC" id="2.7.7.108" evidence="9"/>
<evidence type="ECO:0000256" key="9">
    <source>
        <dbReference type="ARBA" id="ARBA00034531"/>
    </source>
</evidence>
<evidence type="ECO:0000256" key="3">
    <source>
        <dbReference type="ARBA" id="ARBA00022679"/>
    </source>
</evidence>
<keyword evidence="7" id="KW-0067">ATP-binding</keyword>
<sequence>MKKDEKIRSLKEILSHRNEIISIAKSHGADNIRIFGSFVRGEQTEDSDLDILADIDASRNLLDQVALIRELEDFLQIKIDIVEPECLHWYIKDKILHEAISL</sequence>
<keyword evidence="5" id="KW-0479">Metal-binding</keyword>
<dbReference type="InterPro" id="IPR052038">
    <property type="entry name" value="Type-VII_TA_antitoxin"/>
</dbReference>
<comment type="catalytic activity">
    <reaction evidence="12">
        <text>L-tyrosyl-[protein] + ATP = O-(5'-adenylyl)-L-tyrosyl-[protein] + diphosphate</text>
        <dbReference type="Rhea" id="RHEA:54288"/>
        <dbReference type="Rhea" id="RHEA-COMP:10136"/>
        <dbReference type="Rhea" id="RHEA-COMP:13846"/>
        <dbReference type="ChEBI" id="CHEBI:30616"/>
        <dbReference type="ChEBI" id="CHEBI:33019"/>
        <dbReference type="ChEBI" id="CHEBI:46858"/>
        <dbReference type="ChEBI" id="CHEBI:83624"/>
        <dbReference type="EC" id="2.7.7.108"/>
    </reaction>
</comment>
<evidence type="ECO:0000259" key="13">
    <source>
        <dbReference type="Pfam" id="PF01909"/>
    </source>
</evidence>